<dbReference type="GeneID" id="100897878"/>
<dbReference type="Pfam" id="PF03250">
    <property type="entry name" value="Tropomodulin"/>
    <property type="match status" value="1"/>
</dbReference>
<name>A0AAJ6QQX4_9ACAR</name>
<dbReference type="GO" id="GO:0051694">
    <property type="term" value="P:pointed-end actin filament capping"/>
    <property type="evidence" value="ECO:0007669"/>
    <property type="project" value="InterPro"/>
</dbReference>
<dbReference type="Gene3D" id="3.80.10.10">
    <property type="entry name" value="Ribonuclease Inhibitor"/>
    <property type="match status" value="1"/>
</dbReference>
<dbReference type="Proteomes" id="UP000694867">
    <property type="component" value="Unplaced"/>
</dbReference>
<dbReference type="GO" id="GO:0030239">
    <property type="term" value="P:myofibril assembly"/>
    <property type="evidence" value="ECO:0007669"/>
    <property type="project" value="TreeGrafter"/>
</dbReference>
<accession>A0AAJ6QQX4</accession>
<dbReference type="PANTHER" id="PTHR10901:SF6">
    <property type="entry name" value="TROPOMODULIN, ISOFORM N"/>
    <property type="match status" value="1"/>
</dbReference>
<dbReference type="GO" id="GO:0005523">
    <property type="term" value="F:tropomyosin binding"/>
    <property type="evidence" value="ECO:0007669"/>
    <property type="project" value="InterPro"/>
</dbReference>
<dbReference type="RefSeq" id="XP_003740957.3">
    <property type="nucleotide sequence ID" value="XM_003740909.3"/>
</dbReference>
<dbReference type="GO" id="GO:0005856">
    <property type="term" value="C:cytoskeleton"/>
    <property type="evidence" value="ECO:0007669"/>
    <property type="project" value="UniProtKB-SubCell"/>
</dbReference>
<dbReference type="GO" id="GO:0030016">
    <property type="term" value="C:myofibril"/>
    <property type="evidence" value="ECO:0007669"/>
    <property type="project" value="TreeGrafter"/>
</dbReference>
<evidence type="ECO:0000256" key="3">
    <source>
        <dbReference type="ARBA" id="ARBA00023212"/>
    </source>
</evidence>
<dbReference type="InterPro" id="IPR004934">
    <property type="entry name" value="TMOD"/>
</dbReference>
<evidence type="ECO:0000256" key="1">
    <source>
        <dbReference type="ARBA" id="ARBA00004245"/>
    </source>
</evidence>
<dbReference type="InterPro" id="IPR032675">
    <property type="entry name" value="LRR_dom_sf"/>
</dbReference>
<dbReference type="FunFam" id="3.80.10.10:FF:000099">
    <property type="entry name" value="Tropomodulin, isoform C"/>
    <property type="match status" value="1"/>
</dbReference>
<organism evidence="4 5">
    <name type="scientific">Galendromus occidentalis</name>
    <name type="common">western predatory mite</name>
    <dbReference type="NCBI Taxonomy" id="34638"/>
    <lineage>
        <taxon>Eukaryota</taxon>
        <taxon>Metazoa</taxon>
        <taxon>Ecdysozoa</taxon>
        <taxon>Arthropoda</taxon>
        <taxon>Chelicerata</taxon>
        <taxon>Arachnida</taxon>
        <taxon>Acari</taxon>
        <taxon>Parasitiformes</taxon>
        <taxon>Mesostigmata</taxon>
        <taxon>Gamasina</taxon>
        <taxon>Phytoseioidea</taxon>
        <taxon>Phytoseiidae</taxon>
        <taxon>Typhlodrominae</taxon>
        <taxon>Galendromus</taxon>
    </lineage>
</organism>
<evidence type="ECO:0000256" key="2">
    <source>
        <dbReference type="ARBA" id="ARBA00022490"/>
    </source>
</evidence>
<dbReference type="SUPFAM" id="SSF52047">
    <property type="entry name" value="RNI-like"/>
    <property type="match status" value="1"/>
</dbReference>
<dbReference type="AlphaFoldDB" id="A0AAJ6QQX4"/>
<proteinExistence type="predicted"/>
<keyword evidence="2" id="KW-0963">Cytoplasm</keyword>
<reference evidence="5" key="1">
    <citation type="submission" date="2025-08" db="UniProtKB">
        <authorList>
            <consortium name="RefSeq"/>
        </authorList>
    </citation>
    <scope>IDENTIFICATION</scope>
</reference>
<dbReference type="KEGG" id="goe:100897878"/>
<comment type="subcellular location">
    <subcellularLocation>
        <location evidence="1">Cytoplasm</location>
        <location evidence="1">Cytoskeleton</location>
    </subcellularLocation>
</comment>
<evidence type="ECO:0000313" key="4">
    <source>
        <dbReference type="Proteomes" id="UP000694867"/>
    </source>
</evidence>
<dbReference type="PANTHER" id="PTHR10901">
    <property type="entry name" value="TROPOMODULIN"/>
    <property type="match status" value="1"/>
</dbReference>
<dbReference type="GO" id="GO:0007015">
    <property type="term" value="P:actin filament organization"/>
    <property type="evidence" value="ECO:0007669"/>
    <property type="project" value="TreeGrafter"/>
</dbReference>
<keyword evidence="4" id="KW-1185">Reference proteome</keyword>
<evidence type="ECO:0000313" key="5">
    <source>
        <dbReference type="RefSeq" id="XP_003740957.3"/>
    </source>
</evidence>
<sequence length="366" mass="41577">MESEIRIKGSVMKRRRSQLVEENHMASKDKMLSETLLRDMRRYADMDIDELLAKLSEAEVQQLTSMVDPDDSMIPPSERCNYRTNKEPTGPLNRQKLLKFLEQYATEQEDIPELVKYTPGVKRGRVWEPPVKKAVDPNDDDSIPIELDIEESQALAAATTKDLVDLASILGLHCTWATFEKVVKAEMPLPVANLPDNATNPEKTAQKVFNDDDDMVELNWNNIKHIKRDVFRNLFDGLRRNTNLKALSLANTNLTDSTAEYLLEAIRQNRNLKILNVESNYLSGNMIRNLFEAVNVNQSVTELRTANQRPSVLGNKVEMDIARLVEANGSLLSVGIHLDFADARSRVAVHLEKNLDKVRKIRTGKN</sequence>
<gene>
    <name evidence="5" type="primary">LOC100897878</name>
</gene>
<protein>
    <submittedName>
        <fullName evidence="5">Tropomodulin</fullName>
    </submittedName>
</protein>
<keyword evidence="3" id="KW-0206">Cytoskeleton</keyword>